<dbReference type="EMBL" id="BNDS01000009">
    <property type="protein sequence ID" value="GHH98824.1"/>
    <property type="molecule type" value="Genomic_DNA"/>
</dbReference>
<evidence type="ECO:0000313" key="1">
    <source>
        <dbReference type="EMBL" id="GHH98824.1"/>
    </source>
</evidence>
<reference evidence="1 2" key="1">
    <citation type="journal article" date="2022" name="Int. J. Syst. Evol. Microbiol.">
        <title>Neobacillus kokaensis sp. nov., isolated from soil.</title>
        <authorList>
            <person name="Yuki K."/>
            <person name="Matsubara H."/>
            <person name="Yamaguchi S."/>
        </authorList>
    </citation>
    <scope>NUCLEOTIDE SEQUENCE [LARGE SCALE GENOMIC DNA]</scope>
    <source>
        <strain evidence="1 2">LOB 377</strain>
    </source>
</reference>
<organism evidence="1 2">
    <name type="scientific">Neobacillus kokaensis</name>
    <dbReference type="NCBI Taxonomy" id="2759023"/>
    <lineage>
        <taxon>Bacteria</taxon>
        <taxon>Bacillati</taxon>
        <taxon>Bacillota</taxon>
        <taxon>Bacilli</taxon>
        <taxon>Bacillales</taxon>
        <taxon>Bacillaceae</taxon>
        <taxon>Neobacillus</taxon>
    </lineage>
</organism>
<proteinExistence type="predicted"/>
<keyword evidence="2" id="KW-1185">Reference proteome</keyword>
<sequence length="82" mass="9593">MYWGNEEIGQIKQQFYSQNFSVHNPSILSCKFSSYTKGKILQGQRTLFLFYKKDCEIVYLYYRVAIVEWSNIGYVAPTGLSC</sequence>
<gene>
    <name evidence="1" type="ORF">AM1BK_23670</name>
</gene>
<accession>A0ABQ3N3V3</accession>
<dbReference type="Proteomes" id="UP000637074">
    <property type="component" value="Unassembled WGS sequence"/>
</dbReference>
<evidence type="ECO:0000313" key="2">
    <source>
        <dbReference type="Proteomes" id="UP000637074"/>
    </source>
</evidence>
<protein>
    <submittedName>
        <fullName evidence="1">Uncharacterized protein</fullName>
    </submittedName>
</protein>
<comment type="caution">
    <text evidence="1">The sequence shown here is derived from an EMBL/GenBank/DDBJ whole genome shotgun (WGS) entry which is preliminary data.</text>
</comment>
<name>A0ABQ3N3V3_9BACI</name>